<sequence length="172" mass="19804">MGVLVKPDKSRYVYVYLPSAEDKKRWDGLASEAGLPLSKFVIEIVENALADESEIKPRAELVKQMGSLRDEVRKLQEELKLKNIVLDKYENELKRYRSAAFLEDDFEGARRYSKELVKILKRGNLIDNYKLLEELGIDPREADLVKAVSTELENLEAYGLITSSPRGWRWIG</sequence>
<dbReference type="EMBL" id="LGFT01000044">
    <property type="protein sequence ID" value="KUK43869.1"/>
    <property type="molecule type" value="Genomic_DNA"/>
</dbReference>
<feature type="coiled-coil region" evidence="1">
    <location>
        <begin position="58"/>
        <end position="99"/>
    </location>
</feature>
<proteinExistence type="predicted"/>
<keyword evidence="1" id="KW-0175">Coiled coil</keyword>
<dbReference type="PATRIC" id="fig|301375.7.peg.2075"/>
<dbReference type="AlphaFoldDB" id="A0A101FT38"/>
<accession>A0A101FT38</accession>
<comment type="caution">
    <text evidence="2">The sequence shown here is derived from an EMBL/GenBank/DDBJ whole genome shotgun (WGS) entry which is preliminary data.</text>
</comment>
<organism evidence="2 3">
    <name type="scientific">Methanothrix harundinacea</name>
    <dbReference type="NCBI Taxonomy" id="301375"/>
    <lineage>
        <taxon>Archaea</taxon>
        <taxon>Methanobacteriati</taxon>
        <taxon>Methanobacteriota</taxon>
        <taxon>Stenosarchaea group</taxon>
        <taxon>Methanomicrobia</taxon>
        <taxon>Methanotrichales</taxon>
        <taxon>Methanotrichaceae</taxon>
        <taxon>Methanothrix</taxon>
    </lineage>
</organism>
<protein>
    <submittedName>
        <fullName evidence="2">Uncharacterized protein</fullName>
    </submittedName>
</protein>
<evidence type="ECO:0000256" key="1">
    <source>
        <dbReference type="SAM" id="Coils"/>
    </source>
</evidence>
<evidence type="ECO:0000313" key="3">
    <source>
        <dbReference type="Proteomes" id="UP000057043"/>
    </source>
</evidence>
<name>A0A101FT38_9EURY</name>
<dbReference type="Proteomes" id="UP000057043">
    <property type="component" value="Unassembled WGS sequence"/>
</dbReference>
<reference evidence="2 3" key="1">
    <citation type="journal article" date="2015" name="MBio">
        <title>Genome-Resolved Metagenomic Analysis Reveals Roles for Candidate Phyla and Other Microbial Community Members in Biogeochemical Transformations in Oil Reservoirs.</title>
        <authorList>
            <person name="Hu P."/>
            <person name="Tom L."/>
            <person name="Singh A."/>
            <person name="Thomas B.C."/>
            <person name="Baker B.J."/>
            <person name="Piceno Y.M."/>
            <person name="Andersen G.L."/>
            <person name="Banfield J.F."/>
        </authorList>
    </citation>
    <scope>NUCLEOTIDE SEQUENCE [LARGE SCALE GENOMIC DNA]</scope>
    <source>
        <strain evidence="2">57_489</strain>
    </source>
</reference>
<gene>
    <name evidence="2" type="ORF">XD72_1769</name>
</gene>
<evidence type="ECO:0000313" key="2">
    <source>
        <dbReference type="EMBL" id="KUK43869.1"/>
    </source>
</evidence>